<feature type="compositionally biased region" description="Pro residues" evidence="4">
    <location>
        <begin position="818"/>
        <end position="832"/>
    </location>
</feature>
<comment type="caution">
    <text evidence="6">The sequence shown here is derived from an EMBL/GenBank/DDBJ whole genome shotgun (WGS) entry which is preliminary data.</text>
</comment>
<evidence type="ECO:0000256" key="1">
    <source>
        <dbReference type="ARBA" id="ARBA00004123"/>
    </source>
</evidence>
<evidence type="ECO:0000256" key="4">
    <source>
        <dbReference type="SAM" id="MobiDB-lite"/>
    </source>
</evidence>
<dbReference type="GO" id="GO:0071037">
    <property type="term" value="P:nuclear polyadenylation-dependent snRNA catabolic process"/>
    <property type="evidence" value="ECO:0007669"/>
    <property type="project" value="TreeGrafter"/>
</dbReference>
<dbReference type="GeneID" id="33571555"/>
<feature type="compositionally biased region" description="Low complexity" evidence="4">
    <location>
        <begin position="874"/>
        <end position="886"/>
    </location>
</feature>
<dbReference type="STRING" id="64571.A0A1Y2GYJ2"/>
<feature type="compositionally biased region" description="Low complexity" evidence="4">
    <location>
        <begin position="759"/>
        <end position="777"/>
    </location>
</feature>
<dbReference type="InterPro" id="IPR011021">
    <property type="entry name" value="Arrestin-like_N"/>
</dbReference>
<feature type="compositionally biased region" description="Polar residues" evidence="4">
    <location>
        <begin position="803"/>
        <end position="816"/>
    </location>
</feature>
<dbReference type="PANTHER" id="PTHR46543:SF2">
    <property type="entry name" value="AGAP013096-PA"/>
    <property type="match status" value="1"/>
</dbReference>
<dbReference type="Pfam" id="PF00339">
    <property type="entry name" value="Arrestin_N"/>
    <property type="match status" value="1"/>
</dbReference>
<protein>
    <recommendedName>
        <fullName evidence="5">Arrestin C-terminal-like domain-containing protein</fullName>
    </recommendedName>
</protein>
<dbReference type="OrthoDB" id="2333384at2759"/>
<dbReference type="Pfam" id="PF02752">
    <property type="entry name" value="Arrestin_C"/>
    <property type="match status" value="1"/>
</dbReference>
<dbReference type="GO" id="GO:0071038">
    <property type="term" value="P:TRAMP-dependent tRNA surveillance pathway"/>
    <property type="evidence" value="ECO:0007669"/>
    <property type="project" value="TreeGrafter"/>
</dbReference>
<feature type="region of interest" description="Disordered" evidence="4">
    <location>
        <begin position="358"/>
        <end position="511"/>
    </location>
</feature>
<evidence type="ECO:0000259" key="5">
    <source>
        <dbReference type="SMART" id="SM01017"/>
    </source>
</evidence>
<feature type="region of interest" description="Disordered" evidence="4">
    <location>
        <begin position="903"/>
        <end position="954"/>
    </location>
</feature>
<dbReference type="PANTHER" id="PTHR46543">
    <property type="entry name" value="ZINC FINGER CCHC DOMAIN-CONTAINING PROTEIN 7"/>
    <property type="match status" value="1"/>
</dbReference>
<evidence type="ECO:0000256" key="3">
    <source>
        <dbReference type="ARBA" id="ARBA00023242"/>
    </source>
</evidence>
<dbReference type="InterPro" id="IPR011022">
    <property type="entry name" value="Arrestin_C-like"/>
</dbReference>
<dbReference type="GO" id="GO:0071039">
    <property type="term" value="P:nuclear polyadenylation-dependent CUT catabolic process"/>
    <property type="evidence" value="ECO:0007669"/>
    <property type="project" value="TreeGrafter"/>
</dbReference>
<accession>A0A1Y2GYJ2</accession>
<gene>
    <name evidence="6" type="ORF">BCR41DRAFT_419140</name>
</gene>
<dbReference type="InterPro" id="IPR014752">
    <property type="entry name" value="Arrestin-like_C"/>
</dbReference>
<dbReference type="GO" id="GO:0031499">
    <property type="term" value="C:TRAMP complex"/>
    <property type="evidence" value="ECO:0007669"/>
    <property type="project" value="TreeGrafter"/>
</dbReference>
<dbReference type="InterPro" id="IPR051644">
    <property type="entry name" value="TRAMP_AT-DNA-binding"/>
</dbReference>
<keyword evidence="7" id="KW-1185">Reference proteome</keyword>
<feature type="region of interest" description="Disordered" evidence="4">
    <location>
        <begin position="673"/>
        <end position="886"/>
    </location>
</feature>
<dbReference type="SUPFAM" id="SSF81296">
    <property type="entry name" value="E set domains"/>
    <property type="match status" value="1"/>
</dbReference>
<reference evidence="6 7" key="1">
    <citation type="submission" date="2016-07" db="EMBL/GenBank/DDBJ databases">
        <title>Pervasive Adenine N6-methylation of Active Genes in Fungi.</title>
        <authorList>
            <consortium name="DOE Joint Genome Institute"/>
            <person name="Mondo S.J."/>
            <person name="Dannebaum R.O."/>
            <person name="Kuo R.C."/>
            <person name="Labutti K."/>
            <person name="Haridas S."/>
            <person name="Kuo A."/>
            <person name="Salamov A."/>
            <person name="Ahrendt S.R."/>
            <person name="Lipzen A."/>
            <person name="Sullivan W."/>
            <person name="Andreopoulos W.B."/>
            <person name="Clum A."/>
            <person name="Lindquist E."/>
            <person name="Daum C."/>
            <person name="Ramamoorthy G.K."/>
            <person name="Gryganskyi A."/>
            <person name="Culley D."/>
            <person name="Magnuson J.K."/>
            <person name="James T.Y."/>
            <person name="O'Malley M.A."/>
            <person name="Stajich J.E."/>
            <person name="Spatafora J.W."/>
            <person name="Visel A."/>
            <person name="Grigoriev I.V."/>
        </authorList>
    </citation>
    <scope>NUCLEOTIDE SEQUENCE [LARGE SCALE GENOMIC DNA]</scope>
    <source>
        <strain evidence="6 7">NRRL 3116</strain>
    </source>
</reference>
<dbReference type="GO" id="GO:0071035">
    <property type="term" value="P:nuclear polyadenylation-dependent rRNA catabolic process"/>
    <property type="evidence" value="ECO:0007669"/>
    <property type="project" value="TreeGrafter"/>
</dbReference>
<comment type="subcellular location">
    <subcellularLocation>
        <location evidence="1">Nucleus</location>
    </subcellularLocation>
</comment>
<dbReference type="InterPro" id="IPR014756">
    <property type="entry name" value="Ig_E-set"/>
</dbReference>
<feature type="compositionally biased region" description="Polar residues" evidence="4">
    <location>
        <begin position="693"/>
        <end position="719"/>
    </location>
</feature>
<feature type="compositionally biased region" description="Low complexity" evidence="4">
    <location>
        <begin position="784"/>
        <end position="802"/>
    </location>
</feature>
<sequence>MTKSMQIHLEGAFIGQTNDPKGEKRLMFPWTGTQGPLIKGKLIVNHKDDLTLKALTLTFTAKISCSWSEKHGSHTTYYSAKRPLLEEKTWVFLEKTDSKGHVLKGNQNYVYDFQLALPVNLPNSLTMSTGKIEYRFSANGKRSTFQLDLYADQIIEIYQSLPPTHPHCIYPNQHTANFENALDYVVQIPSKAFHHGSTVPVTVRMNPLPGMGARWYVKEMNMKVKEYFWFISPGKGVKEEKRTLVENKQGKGTWPTQAASLERVVSITLPAHNIMTTIDTDIIKCTHKLKILFTIDVNGSSKKLVADFDIYIPGPFPPGQGSTGAVQSPPVALPAQNTPAAITGTITGPIAGPIAAGAGAGAGAAGVHMNQPYTHPQQQAHPHYQQQQQQQPHYQQQQQAHYQQQQQAHYQQQQQQQQQQQPPVPQHLQYPPAQPPVHHQQQQHQQQYPSMQPVAPHQQSPSAQQPYPAPLQTPTSAYAQPSPFSIPQTPHHTQPIGYPAPMASTPGSTSGMVSAPIPHPYSQGYPTPKTSHHYPMVTSSQGYPTPAVPPMPSPTAGPAYPMPPSPAQGYAQTSSAAGAPSPGLTHIPMPVPSPVSSAAQPFTPTGASSHPKTPVMSFQQYASSPMPGVDSPKVGNGQPSGSTFAHPGGLRVDDTIKVNVNFDETIKVNLDDIKVPSTPSTPAASVGGKVHSKNPQQRDSFNDSFNNGYTSPGSGTANAASEAHSFVPLPPQPHGPHAVKEPDTDHSQFSYHPPPPPRTSSTTTAIDPSTPTSTTTTHGVNPYAAAAAAVAASASASASASSQQHDLSHQFSQMGFTSPPPPLPSTPTPASSPPTAATSMSTTNGFGIGVSNNAPPITAPKPPPSPLVRPQPPSQTNSSTSSSYPLSPVSAAAIGAVVANQQPYQSPPITQTTQQYQQQQQQQQQLQQQQQQQQQQLHQQQLQHQQQPQPPRKQQVWIPFYHTYAGKTYVQYHPA</sequence>
<keyword evidence="3" id="KW-0539">Nucleus</keyword>
<evidence type="ECO:0000256" key="2">
    <source>
        <dbReference type="ARBA" id="ARBA00022737"/>
    </source>
</evidence>
<feature type="domain" description="Arrestin C-terminal-like" evidence="5">
    <location>
        <begin position="178"/>
        <end position="315"/>
    </location>
</feature>
<feature type="region of interest" description="Disordered" evidence="4">
    <location>
        <begin position="567"/>
        <end position="650"/>
    </location>
</feature>
<dbReference type="RefSeq" id="XP_021885062.1">
    <property type="nucleotide sequence ID" value="XM_022029712.1"/>
</dbReference>
<dbReference type="Gene3D" id="2.60.40.640">
    <property type="match status" value="2"/>
</dbReference>
<dbReference type="AlphaFoldDB" id="A0A1Y2GYJ2"/>
<organism evidence="6 7">
    <name type="scientific">Lobosporangium transversale</name>
    <dbReference type="NCBI Taxonomy" id="64571"/>
    <lineage>
        <taxon>Eukaryota</taxon>
        <taxon>Fungi</taxon>
        <taxon>Fungi incertae sedis</taxon>
        <taxon>Mucoromycota</taxon>
        <taxon>Mortierellomycotina</taxon>
        <taxon>Mortierellomycetes</taxon>
        <taxon>Mortierellales</taxon>
        <taxon>Mortierellaceae</taxon>
        <taxon>Lobosporangium</taxon>
    </lineage>
</organism>
<keyword evidence="2" id="KW-0677">Repeat</keyword>
<evidence type="ECO:0000313" key="7">
    <source>
        <dbReference type="Proteomes" id="UP000193648"/>
    </source>
</evidence>
<dbReference type="GO" id="GO:0071031">
    <property type="term" value="P:nuclear mRNA surveillance of mRNA 3'-end processing"/>
    <property type="evidence" value="ECO:0007669"/>
    <property type="project" value="TreeGrafter"/>
</dbReference>
<proteinExistence type="predicted"/>
<feature type="compositionally biased region" description="Low complexity" evidence="4">
    <location>
        <begin position="833"/>
        <end position="843"/>
    </location>
</feature>
<name>A0A1Y2GYJ2_9FUNG</name>
<feature type="compositionally biased region" description="Polar residues" evidence="4">
    <location>
        <begin position="473"/>
        <end position="492"/>
    </location>
</feature>
<dbReference type="GO" id="GO:0071036">
    <property type="term" value="P:nuclear polyadenylation-dependent snoRNA catabolic process"/>
    <property type="evidence" value="ECO:0007669"/>
    <property type="project" value="TreeGrafter"/>
</dbReference>
<dbReference type="SMART" id="SM01017">
    <property type="entry name" value="Arrestin_C"/>
    <property type="match status" value="1"/>
</dbReference>
<feature type="compositionally biased region" description="Polar residues" evidence="4">
    <location>
        <begin position="600"/>
        <end position="623"/>
    </location>
</feature>
<feature type="compositionally biased region" description="Pro residues" evidence="4">
    <location>
        <begin position="857"/>
        <end position="873"/>
    </location>
</feature>
<dbReference type="GO" id="GO:0003723">
    <property type="term" value="F:RNA binding"/>
    <property type="evidence" value="ECO:0007669"/>
    <property type="project" value="TreeGrafter"/>
</dbReference>
<dbReference type="InParanoid" id="A0A1Y2GYJ2"/>
<evidence type="ECO:0000313" key="6">
    <source>
        <dbReference type="EMBL" id="ORZ27335.1"/>
    </source>
</evidence>
<feature type="compositionally biased region" description="Low complexity" evidence="4">
    <location>
        <begin position="371"/>
        <end position="472"/>
    </location>
</feature>
<dbReference type="Proteomes" id="UP000193648">
    <property type="component" value="Unassembled WGS sequence"/>
</dbReference>
<dbReference type="EMBL" id="MCFF01000004">
    <property type="protein sequence ID" value="ORZ27335.1"/>
    <property type="molecule type" value="Genomic_DNA"/>
</dbReference>